<dbReference type="InterPro" id="IPR001228">
    <property type="entry name" value="IspD"/>
</dbReference>
<dbReference type="NCBIfam" id="TIGR00453">
    <property type="entry name" value="ispD"/>
    <property type="match status" value="1"/>
</dbReference>
<dbReference type="AlphaFoldDB" id="A0AB39HDL4"/>
<dbReference type="PANTHER" id="PTHR32125">
    <property type="entry name" value="2-C-METHYL-D-ERYTHRITOL 4-PHOSPHATE CYTIDYLYLTRANSFERASE, CHLOROPLASTIC"/>
    <property type="match status" value="1"/>
</dbReference>
<dbReference type="HAMAP" id="MF_00108">
    <property type="entry name" value="IspD"/>
    <property type="match status" value="1"/>
</dbReference>
<dbReference type="InterPro" id="IPR050088">
    <property type="entry name" value="IspD/TarI_cytidylyltransf_bact"/>
</dbReference>
<evidence type="ECO:0000256" key="2">
    <source>
        <dbReference type="ARBA" id="ARBA00022695"/>
    </source>
</evidence>
<dbReference type="KEGG" id="vih:AB0763_11320"/>
<dbReference type="CDD" id="cd02516">
    <property type="entry name" value="CDP-ME_synthetase"/>
    <property type="match status" value="1"/>
</dbReference>
<comment type="catalytic activity">
    <reaction evidence="3">
        <text>2-C-methyl-D-erythritol 4-phosphate + CTP + H(+) = 4-CDP-2-C-methyl-D-erythritol + diphosphate</text>
        <dbReference type="Rhea" id="RHEA:13429"/>
        <dbReference type="ChEBI" id="CHEBI:15378"/>
        <dbReference type="ChEBI" id="CHEBI:33019"/>
        <dbReference type="ChEBI" id="CHEBI:37563"/>
        <dbReference type="ChEBI" id="CHEBI:57823"/>
        <dbReference type="ChEBI" id="CHEBI:58262"/>
        <dbReference type="EC" id="2.7.7.60"/>
    </reaction>
</comment>
<keyword evidence="1 3" id="KW-0808">Transferase</keyword>
<dbReference type="EMBL" id="CP162601">
    <property type="protein sequence ID" value="XDK24767.1"/>
    <property type="molecule type" value="Genomic_DNA"/>
</dbReference>
<dbReference type="GO" id="GO:0050518">
    <property type="term" value="F:2-C-methyl-D-erythritol 4-phosphate cytidylyltransferase activity"/>
    <property type="evidence" value="ECO:0007669"/>
    <property type="project" value="UniProtKB-UniRule"/>
</dbReference>
<dbReference type="InterPro" id="IPR034683">
    <property type="entry name" value="IspD/TarI"/>
</dbReference>
<feature type="site" description="Transition state stabilizer" evidence="3">
    <location>
        <position position="27"/>
    </location>
</feature>
<dbReference type="PANTHER" id="PTHR32125:SF4">
    <property type="entry name" value="2-C-METHYL-D-ERYTHRITOL 4-PHOSPHATE CYTIDYLYLTRANSFERASE, CHLOROPLASTIC"/>
    <property type="match status" value="1"/>
</dbReference>
<evidence type="ECO:0000256" key="3">
    <source>
        <dbReference type="HAMAP-Rule" id="MF_00108"/>
    </source>
</evidence>
<evidence type="ECO:0000313" key="4">
    <source>
        <dbReference type="EMBL" id="XDK24767.1"/>
    </source>
</evidence>
<proteinExistence type="inferred from homology"/>
<comment type="pathway">
    <text evidence="3">Isoprenoid biosynthesis; isopentenyl diphosphate biosynthesis via DXP pathway; isopentenyl diphosphate from 1-deoxy-D-xylulose 5-phosphate: step 2/6.</text>
</comment>
<organism evidence="4">
    <name type="scientific">Vibrio sp. HB236076</name>
    <dbReference type="NCBI Taxonomy" id="3232307"/>
    <lineage>
        <taxon>Bacteria</taxon>
        <taxon>Pseudomonadati</taxon>
        <taxon>Pseudomonadota</taxon>
        <taxon>Gammaproteobacteria</taxon>
        <taxon>Vibrionales</taxon>
        <taxon>Vibrionaceae</taxon>
        <taxon>Vibrio</taxon>
    </lineage>
</organism>
<dbReference type="Pfam" id="PF01128">
    <property type="entry name" value="IspD"/>
    <property type="match status" value="1"/>
</dbReference>
<feature type="site" description="Positions MEP for the nucleophilic attack" evidence="3">
    <location>
        <position position="213"/>
    </location>
</feature>
<dbReference type="InterPro" id="IPR029044">
    <property type="entry name" value="Nucleotide-diphossugar_trans"/>
</dbReference>
<dbReference type="GO" id="GO:0019288">
    <property type="term" value="P:isopentenyl diphosphate biosynthetic process, methylerythritol 4-phosphate pathway"/>
    <property type="evidence" value="ECO:0007669"/>
    <property type="project" value="UniProtKB-UniRule"/>
</dbReference>
<keyword evidence="3" id="KW-0414">Isoprene biosynthesis</keyword>
<dbReference type="SUPFAM" id="SSF53448">
    <property type="entry name" value="Nucleotide-diphospho-sugar transferases"/>
    <property type="match status" value="1"/>
</dbReference>
<comment type="similarity">
    <text evidence="3">Belongs to the IspD/TarI cytidylyltransferase family. IspD subfamily.</text>
</comment>
<keyword evidence="2 3" id="KW-0548">Nucleotidyltransferase</keyword>
<dbReference type="EC" id="2.7.7.60" evidence="3"/>
<evidence type="ECO:0000256" key="1">
    <source>
        <dbReference type="ARBA" id="ARBA00022679"/>
    </source>
</evidence>
<dbReference type="RefSeq" id="WP_306100581.1">
    <property type="nucleotide sequence ID" value="NZ_CP162601.1"/>
</dbReference>
<name>A0AB39HDL4_9VIBR</name>
<accession>A0AB39HDL4</accession>
<reference evidence="4" key="1">
    <citation type="submission" date="2024-07" db="EMBL/GenBank/DDBJ databases">
        <title>Genome Analysis of a Potential Novel Vibrio Species Secreting pH- and Thermo-stable Alginate Lyase and its Application in Producing Alginate Oligosaccharides.</title>
        <authorList>
            <person name="Huang H."/>
            <person name="Bao K."/>
        </authorList>
    </citation>
    <scope>NUCLEOTIDE SEQUENCE</scope>
    <source>
        <strain evidence="4">HB236076</strain>
    </source>
</reference>
<protein>
    <recommendedName>
        <fullName evidence="3">2-C-methyl-D-erythritol 4-phosphate cytidylyltransferase</fullName>
        <ecNumber evidence="3">2.7.7.60</ecNumber>
    </recommendedName>
    <alternativeName>
        <fullName evidence="3">4-diphosphocytidyl-2C-methyl-D-erythritol synthase</fullName>
    </alternativeName>
    <alternativeName>
        <fullName evidence="3">MEP cytidylyltransferase</fullName>
        <shortName evidence="3">MCT</shortName>
    </alternativeName>
</protein>
<feature type="site" description="Positions MEP for the nucleophilic attack" evidence="3">
    <location>
        <position position="157"/>
    </location>
</feature>
<sequence>MRECYQPCIAVIPAAGIGSRMQADRPKQYLTLFGKTVLEHTVNKLLGSGLFTHILIAVAKDDPYFDDMAISEHPQVIRVDGGRERADSVLSALCYAASHLSAHWVAVHDAARPCIQIDDIKKVLNQAEQHGAILACPVRDTMKWSEDKNAIEYTLDRRQMWHAMTPQVFPLSTLKHGLEKALSNGVLITDEASVFEWLGHKPLLVTGRSDNIKITQPEDLALAEFYLSREKETA</sequence>
<gene>
    <name evidence="3 4" type="primary">ispD</name>
    <name evidence="4" type="ORF">AB0763_11320</name>
</gene>
<comment type="function">
    <text evidence="3">Catalyzes the formation of 4-diphosphocytidyl-2-C-methyl-D-erythritol from CTP and 2-C-methyl-D-erythritol 4-phosphate (MEP).</text>
</comment>
<dbReference type="Gene3D" id="3.90.550.10">
    <property type="entry name" value="Spore Coat Polysaccharide Biosynthesis Protein SpsA, Chain A"/>
    <property type="match status" value="1"/>
</dbReference>
<dbReference type="FunFam" id="3.90.550.10:FF:000003">
    <property type="entry name" value="2-C-methyl-D-erythritol 4-phosphate cytidylyltransferase"/>
    <property type="match status" value="1"/>
</dbReference>
<feature type="site" description="Transition state stabilizer" evidence="3">
    <location>
        <position position="20"/>
    </location>
</feature>